<sequence>MASSLGNCVICCCSFKPEKIAALPCGHTYHYECVINWLKTSKTCPSCRVRCVERNIIKSLFFNADLDTTISPDEDELDSVKKQLHEKKQECVNMEKKLKSTLSESAVNLKERVRWQKKAEEGAEAARKVGQLQEMLVDQNKKENEIKELRAKLKATKFYQLIVSGGSEEKLNKYIRSDGEVDSGHFLVVLKKQLKEANEKIKEEKKKREEAESNISNYKRLVQELKGKTADDSLIERLHQFSNDKRISFGGEKSRGDFSDSFLGSAMRPAPRGRINIGRKEEIEECNTILDIPSASRRPFRLSPEKDAFDVVMPKNVSARIGHSEKMSNGMGGSFSMKNSFDRLSTLPILEKENRPKPYERIAPKKKIIANNTLLSDFFSKKKNESKPIDLDSTICID</sequence>
<evidence type="ECO:0000313" key="10">
    <source>
        <dbReference type="Proteomes" id="UP001432027"/>
    </source>
</evidence>
<evidence type="ECO:0000256" key="4">
    <source>
        <dbReference type="ARBA" id="ARBA00022801"/>
    </source>
</evidence>
<keyword evidence="10" id="KW-1185">Reference proteome</keyword>
<dbReference type="PROSITE" id="PS50089">
    <property type="entry name" value="ZF_RING_2"/>
    <property type="match status" value="1"/>
</dbReference>
<keyword evidence="5" id="KW-0862">Zinc</keyword>
<dbReference type="Proteomes" id="UP001432027">
    <property type="component" value="Unassembled WGS sequence"/>
</dbReference>
<keyword evidence="4" id="KW-0378">Hydrolase</keyword>
<evidence type="ECO:0000256" key="7">
    <source>
        <dbReference type="SAM" id="Coils"/>
    </source>
</evidence>
<dbReference type="Gene3D" id="3.30.40.10">
    <property type="entry name" value="Zinc/RING finger domain, C3HC4 (zinc finger)"/>
    <property type="match status" value="1"/>
</dbReference>
<feature type="coiled-coil region" evidence="7">
    <location>
        <begin position="187"/>
        <end position="228"/>
    </location>
</feature>
<organism evidence="9 10">
    <name type="scientific">Pristionchus entomophagus</name>
    <dbReference type="NCBI Taxonomy" id="358040"/>
    <lineage>
        <taxon>Eukaryota</taxon>
        <taxon>Metazoa</taxon>
        <taxon>Ecdysozoa</taxon>
        <taxon>Nematoda</taxon>
        <taxon>Chromadorea</taxon>
        <taxon>Rhabditida</taxon>
        <taxon>Rhabditina</taxon>
        <taxon>Diplogasteromorpha</taxon>
        <taxon>Diplogasteroidea</taxon>
        <taxon>Neodiplogasteridae</taxon>
        <taxon>Pristionchus</taxon>
    </lineage>
</organism>
<dbReference type="PANTHER" id="PTHR46317">
    <property type="entry name" value="HYDROLASE OF PHP SUPERFAMILY-RELATED PROTEIN"/>
    <property type="match status" value="1"/>
</dbReference>
<dbReference type="GO" id="GO:0008270">
    <property type="term" value="F:zinc ion binding"/>
    <property type="evidence" value="ECO:0007669"/>
    <property type="project" value="UniProtKB-KW"/>
</dbReference>
<feature type="domain" description="RING-type" evidence="8">
    <location>
        <begin position="8"/>
        <end position="48"/>
    </location>
</feature>
<keyword evidence="7" id="KW-0175">Coiled coil</keyword>
<dbReference type="InterPro" id="IPR001841">
    <property type="entry name" value="Znf_RING"/>
</dbReference>
<evidence type="ECO:0000256" key="5">
    <source>
        <dbReference type="ARBA" id="ARBA00022833"/>
    </source>
</evidence>
<evidence type="ECO:0000256" key="2">
    <source>
        <dbReference type="ARBA" id="ARBA00022723"/>
    </source>
</evidence>
<dbReference type="GO" id="GO:0016787">
    <property type="term" value="F:hydrolase activity"/>
    <property type="evidence" value="ECO:0007669"/>
    <property type="project" value="UniProtKB-KW"/>
</dbReference>
<dbReference type="AlphaFoldDB" id="A0AAV5SNQ4"/>
<proteinExistence type="inferred from homology"/>
<protein>
    <recommendedName>
        <fullName evidence="8">RING-type domain-containing protein</fullName>
    </recommendedName>
</protein>
<dbReference type="EMBL" id="BTSX01000002">
    <property type="protein sequence ID" value="GMS84397.1"/>
    <property type="molecule type" value="Genomic_DNA"/>
</dbReference>
<keyword evidence="2" id="KW-0479">Metal-binding</keyword>
<evidence type="ECO:0000259" key="8">
    <source>
        <dbReference type="PROSITE" id="PS50089"/>
    </source>
</evidence>
<dbReference type="SUPFAM" id="SSF57850">
    <property type="entry name" value="RING/U-box"/>
    <property type="match status" value="1"/>
</dbReference>
<dbReference type="PANTHER" id="PTHR46317:SF1">
    <property type="entry name" value="HYDROLASE, TATD FAMILY"/>
    <property type="match status" value="1"/>
</dbReference>
<evidence type="ECO:0000313" key="9">
    <source>
        <dbReference type="EMBL" id="GMS84397.1"/>
    </source>
</evidence>
<keyword evidence="3 6" id="KW-0863">Zinc-finger</keyword>
<reference evidence="9" key="1">
    <citation type="submission" date="2023-10" db="EMBL/GenBank/DDBJ databases">
        <title>Genome assembly of Pristionchus species.</title>
        <authorList>
            <person name="Yoshida K."/>
            <person name="Sommer R.J."/>
        </authorList>
    </citation>
    <scope>NUCLEOTIDE SEQUENCE</scope>
    <source>
        <strain evidence="9">RS0144</strain>
    </source>
</reference>
<comment type="caution">
    <text evidence="9">The sequence shown here is derived from an EMBL/GenBank/DDBJ whole genome shotgun (WGS) entry which is preliminary data.</text>
</comment>
<evidence type="ECO:0000256" key="3">
    <source>
        <dbReference type="ARBA" id="ARBA00022771"/>
    </source>
</evidence>
<comment type="similarity">
    <text evidence="1">Belongs to the metallo-dependent hydrolases superfamily. TatD-type hydrolase family.</text>
</comment>
<dbReference type="CDD" id="cd16454">
    <property type="entry name" value="RING-H2_PA-TM-RING"/>
    <property type="match status" value="1"/>
</dbReference>
<name>A0AAV5SNQ4_9BILA</name>
<evidence type="ECO:0000256" key="6">
    <source>
        <dbReference type="PROSITE-ProRule" id="PRU00175"/>
    </source>
</evidence>
<accession>A0AAV5SNQ4</accession>
<dbReference type="InterPro" id="IPR013083">
    <property type="entry name" value="Znf_RING/FYVE/PHD"/>
</dbReference>
<dbReference type="SMART" id="SM00184">
    <property type="entry name" value="RING"/>
    <property type="match status" value="1"/>
</dbReference>
<dbReference type="Pfam" id="PF13639">
    <property type="entry name" value="zf-RING_2"/>
    <property type="match status" value="1"/>
</dbReference>
<evidence type="ECO:0000256" key="1">
    <source>
        <dbReference type="ARBA" id="ARBA00009275"/>
    </source>
</evidence>
<feature type="coiled-coil region" evidence="7">
    <location>
        <begin position="77"/>
        <end position="104"/>
    </location>
</feature>
<gene>
    <name evidence="9" type="ORF">PENTCL1PPCAC_6572</name>
</gene>